<dbReference type="Pfam" id="PF02720">
    <property type="entry name" value="DUF222"/>
    <property type="match status" value="1"/>
</dbReference>
<dbReference type="STRING" id="1249481.D641_0106240"/>
<comment type="similarity">
    <text evidence="1">Belongs to the Rv1128c/1148c/1588c/1702c/1945/3466 family.</text>
</comment>
<name>A0A022KVK2_9MICO</name>
<evidence type="ECO:0000259" key="3">
    <source>
        <dbReference type="SMART" id="SM00507"/>
    </source>
</evidence>
<dbReference type="RefSeq" id="WP_017822952.1">
    <property type="nucleotide sequence ID" value="NZ_AORC01000006.1"/>
</dbReference>
<comment type="caution">
    <text evidence="4">The sequence shown here is derived from an EMBL/GenBank/DDBJ whole genome shotgun (WGS) entry which is preliminary data.</text>
</comment>
<dbReference type="InterPro" id="IPR003870">
    <property type="entry name" value="DUF222"/>
</dbReference>
<protein>
    <recommendedName>
        <fullName evidence="3">HNH nuclease domain-containing protein</fullName>
    </recommendedName>
</protein>
<dbReference type="AlphaFoldDB" id="A0A022KVK2"/>
<dbReference type="GO" id="GO:0003676">
    <property type="term" value="F:nucleic acid binding"/>
    <property type="evidence" value="ECO:0007669"/>
    <property type="project" value="InterPro"/>
</dbReference>
<accession>A0A022KVK2</accession>
<feature type="region of interest" description="Disordered" evidence="2">
    <location>
        <begin position="481"/>
        <end position="534"/>
    </location>
</feature>
<gene>
    <name evidence="4" type="ORF">D641_0106240</name>
</gene>
<evidence type="ECO:0000256" key="1">
    <source>
        <dbReference type="ARBA" id="ARBA00023450"/>
    </source>
</evidence>
<dbReference type="Pfam" id="PF01844">
    <property type="entry name" value="HNH"/>
    <property type="match status" value="1"/>
</dbReference>
<feature type="compositionally biased region" description="Basic and acidic residues" evidence="2">
    <location>
        <begin position="496"/>
        <end position="506"/>
    </location>
</feature>
<dbReference type="InterPro" id="IPR003615">
    <property type="entry name" value="HNH_nuc"/>
</dbReference>
<dbReference type="Gene3D" id="1.10.30.50">
    <property type="match status" value="1"/>
</dbReference>
<evidence type="ECO:0000256" key="2">
    <source>
        <dbReference type="SAM" id="MobiDB-lite"/>
    </source>
</evidence>
<dbReference type="Proteomes" id="UP000019754">
    <property type="component" value="Unassembled WGS sequence"/>
</dbReference>
<feature type="domain" description="HNH nuclease" evidence="3">
    <location>
        <begin position="407"/>
        <end position="457"/>
    </location>
</feature>
<evidence type="ECO:0000313" key="4">
    <source>
        <dbReference type="EMBL" id="EYT50032.1"/>
    </source>
</evidence>
<dbReference type="InterPro" id="IPR002711">
    <property type="entry name" value="HNH"/>
</dbReference>
<feature type="compositionally biased region" description="Pro residues" evidence="2">
    <location>
        <begin position="334"/>
        <end position="352"/>
    </location>
</feature>
<dbReference type="GO" id="GO:0008270">
    <property type="term" value="F:zinc ion binding"/>
    <property type="evidence" value="ECO:0007669"/>
    <property type="project" value="InterPro"/>
</dbReference>
<evidence type="ECO:0000313" key="5">
    <source>
        <dbReference type="Proteomes" id="UP000019754"/>
    </source>
</evidence>
<feature type="region of interest" description="Disordered" evidence="2">
    <location>
        <begin position="326"/>
        <end position="357"/>
    </location>
</feature>
<dbReference type="CDD" id="cd00085">
    <property type="entry name" value="HNHc"/>
    <property type="match status" value="1"/>
</dbReference>
<keyword evidence="5" id="KW-1185">Reference proteome</keyword>
<dbReference type="HOGENOM" id="CLU_021786_0_0_11"/>
<dbReference type="EMBL" id="AORC01000006">
    <property type="protein sequence ID" value="EYT50032.1"/>
    <property type="molecule type" value="Genomic_DNA"/>
</dbReference>
<proteinExistence type="inferred from homology"/>
<feature type="compositionally biased region" description="Pro residues" evidence="2">
    <location>
        <begin position="512"/>
        <end position="521"/>
    </location>
</feature>
<dbReference type="GO" id="GO:0004519">
    <property type="term" value="F:endonuclease activity"/>
    <property type="evidence" value="ECO:0007669"/>
    <property type="project" value="InterPro"/>
</dbReference>
<organism evidence="4 5">
    <name type="scientific">Brachybacterium muris UCD-AY4</name>
    <dbReference type="NCBI Taxonomy" id="1249481"/>
    <lineage>
        <taxon>Bacteria</taxon>
        <taxon>Bacillati</taxon>
        <taxon>Actinomycetota</taxon>
        <taxon>Actinomycetes</taxon>
        <taxon>Micrococcales</taxon>
        <taxon>Dermabacteraceae</taxon>
        <taxon>Brachybacterium</taxon>
    </lineage>
</organism>
<dbReference type="SMART" id="SM00507">
    <property type="entry name" value="HNHc"/>
    <property type="match status" value="1"/>
</dbReference>
<reference evidence="4 5" key="1">
    <citation type="journal article" date="2013" name="Genome Announc.">
        <title>Draft genome sequence of an Actinobacterium, Brachybacterium muris strain UCD-AY4.</title>
        <authorList>
            <person name="Lo J.R."/>
            <person name="Lang J.M."/>
            <person name="Darling A.E."/>
            <person name="Eisen J.A."/>
            <person name="Coil D.A."/>
        </authorList>
    </citation>
    <scope>NUCLEOTIDE SEQUENCE [LARGE SCALE GENOMIC DNA]</scope>
    <source>
        <strain evidence="4 5">UCD-AY4</strain>
    </source>
</reference>
<sequence length="534" mass="57192">MRDVLAEILGRAVIALTDTIAVTRPLNATQPGSSEEALAVVAGIDQLRSSLAAMDSTWQVTAEQRIRQADAARNVPEKNQGHGVSSELALARRVSPHSSSLSLSSARRLVSHMPATLEYLSSGLITERTAHAIARTLDGSDPSVCTEVDDWIAENPTRLDGLGTRRTRQLVRELSQQADPSESRARAERAARARNVTMQPVGDGMARITAVLRALDATAVMKTLDAAATSQKTAGARDSHQALQADNLVTLVLGGAREDEPSNTTHRPSPSREPGFRLDVGVIITDRALLCSEADGEIARIEGYGPIPAHIITDTMSGAPPGMLIAPRVDDEPPLPTPQAPPSPEPQKPPGIPADDDWGDIDAMENAHPVEQHPDIEVTAVFRRLYTHPRTGELVAMESRARAFPAGLKRMISWRDETCRTPWCNARIRHIDHIVSVASGGPTNYDNGQGLCERCNYLKEHGPWHVTPAMAAERSGQITWESPHGARGASGTPHSESPRPGDRRPAADPAHPGDPPSPAIGPPGTDESPTGPDD</sequence>